<dbReference type="GO" id="GO:0035435">
    <property type="term" value="P:phosphate ion transmembrane transport"/>
    <property type="evidence" value="ECO:0007669"/>
    <property type="project" value="InterPro"/>
</dbReference>
<evidence type="ECO:0000256" key="6">
    <source>
        <dbReference type="ARBA" id="ARBA00022692"/>
    </source>
</evidence>
<reference evidence="11" key="1">
    <citation type="submission" date="2020-05" db="EMBL/GenBank/DDBJ databases">
        <authorList>
            <person name="Chiriac C."/>
            <person name="Salcher M."/>
            <person name="Ghai R."/>
            <person name="Kavagutti S V."/>
        </authorList>
    </citation>
    <scope>NUCLEOTIDE SEQUENCE</scope>
</reference>
<feature type="transmembrane region" description="Helical" evidence="9">
    <location>
        <begin position="212"/>
        <end position="230"/>
    </location>
</feature>
<sequence length="356" mass="37567">MSAQVPELEVRDFSSVSPQKPWKLSPREVAINASTILIALILSPIIVQVTPLKGKLGLVLTFILVAMVGNIVLSFLRQGVQAIGNSIASTFIYLAAGLVLLPVASIFFTVIMRGYHAVRINTFTQDMSVTQSDGPYTEGGALHAILGTLMLVLIASLISVPIGILTALYLTEVKGRAEGTIRFLVQAMSGVPSIVAGLFIYSVLIVGAGGHYSGFAGALSLSILMLPTVARTAEEVLKLIPRDLREAGVALGGTQWRTVVMVVVPAARSGIVTAIILGVARVAGETAPLLLTILGSTTTHLNPTDAPISALPLYTFNLLRTGLNVAIDRAWTGALVLMILVLILFVLARLASGRKK</sequence>
<name>A0A6J6QTN8_9ZZZZ</name>
<dbReference type="Pfam" id="PF00528">
    <property type="entry name" value="BPD_transp_1"/>
    <property type="match status" value="1"/>
</dbReference>
<dbReference type="GO" id="GO:0005315">
    <property type="term" value="F:phosphate transmembrane transporter activity"/>
    <property type="evidence" value="ECO:0007669"/>
    <property type="project" value="InterPro"/>
</dbReference>
<feature type="transmembrane region" description="Helical" evidence="9">
    <location>
        <begin position="183"/>
        <end position="206"/>
    </location>
</feature>
<evidence type="ECO:0000256" key="7">
    <source>
        <dbReference type="ARBA" id="ARBA00022989"/>
    </source>
</evidence>
<dbReference type="InterPro" id="IPR000515">
    <property type="entry name" value="MetI-like"/>
</dbReference>
<feature type="domain" description="ABC transmembrane type-1" evidence="10">
    <location>
        <begin position="145"/>
        <end position="348"/>
    </location>
</feature>
<evidence type="ECO:0000256" key="8">
    <source>
        <dbReference type="ARBA" id="ARBA00023136"/>
    </source>
</evidence>
<feature type="transmembrane region" description="Helical" evidence="9">
    <location>
        <begin position="144"/>
        <end position="171"/>
    </location>
</feature>
<keyword evidence="7 9" id="KW-1133">Transmembrane helix</keyword>
<dbReference type="NCBIfam" id="TIGR00974">
    <property type="entry name" value="3a0107s02c"/>
    <property type="match status" value="1"/>
</dbReference>
<evidence type="ECO:0000256" key="1">
    <source>
        <dbReference type="ARBA" id="ARBA00004651"/>
    </source>
</evidence>
<dbReference type="GO" id="GO:0005886">
    <property type="term" value="C:plasma membrane"/>
    <property type="evidence" value="ECO:0007669"/>
    <property type="project" value="UniProtKB-SubCell"/>
</dbReference>
<feature type="transmembrane region" description="Helical" evidence="9">
    <location>
        <begin position="259"/>
        <end position="280"/>
    </location>
</feature>
<dbReference type="InterPro" id="IPR005672">
    <property type="entry name" value="Phosphate_PstA"/>
</dbReference>
<evidence type="ECO:0000256" key="9">
    <source>
        <dbReference type="SAM" id="Phobius"/>
    </source>
</evidence>
<feature type="transmembrane region" description="Helical" evidence="9">
    <location>
        <begin position="29"/>
        <end position="50"/>
    </location>
</feature>
<keyword evidence="4" id="KW-1003">Cell membrane</keyword>
<keyword evidence="6 9" id="KW-0812">Transmembrane</keyword>
<evidence type="ECO:0000259" key="10">
    <source>
        <dbReference type="PROSITE" id="PS50928"/>
    </source>
</evidence>
<comment type="similarity">
    <text evidence="2">Belongs to the binding-protein-dependent transport system permease family. CysTW subfamily.</text>
</comment>
<evidence type="ECO:0000256" key="2">
    <source>
        <dbReference type="ARBA" id="ARBA00007069"/>
    </source>
</evidence>
<keyword evidence="5" id="KW-0592">Phosphate transport</keyword>
<dbReference type="PANTHER" id="PTHR42922">
    <property type="entry name" value="PHOSPHATE TRANSPORT SYSTEM PERMEASE PROTEIN PSTA"/>
    <property type="match status" value="1"/>
</dbReference>
<accession>A0A6J6QTN8</accession>
<dbReference type="PANTHER" id="PTHR42922:SF1">
    <property type="entry name" value="PHOSPHATE TRANSPORT SYSTEM PERMEASE PROTEIN PSTA"/>
    <property type="match status" value="1"/>
</dbReference>
<feature type="transmembrane region" description="Helical" evidence="9">
    <location>
        <begin position="56"/>
        <end position="76"/>
    </location>
</feature>
<proteinExistence type="inferred from homology"/>
<keyword evidence="8 9" id="KW-0472">Membrane</keyword>
<dbReference type="Gene3D" id="1.10.3720.10">
    <property type="entry name" value="MetI-like"/>
    <property type="match status" value="1"/>
</dbReference>
<dbReference type="EMBL" id="CAEZXW010000124">
    <property type="protein sequence ID" value="CAB4715141.1"/>
    <property type="molecule type" value="Genomic_DNA"/>
</dbReference>
<dbReference type="PROSITE" id="PS50928">
    <property type="entry name" value="ABC_TM1"/>
    <property type="match status" value="1"/>
</dbReference>
<evidence type="ECO:0000256" key="3">
    <source>
        <dbReference type="ARBA" id="ARBA00022448"/>
    </source>
</evidence>
<dbReference type="CDD" id="cd06261">
    <property type="entry name" value="TM_PBP2"/>
    <property type="match status" value="1"/>
</dbReference>
<comment type="subcellular location">
    <subcellularLocation>
        <location evidence="1">Cell membrane</location>
        <topology evidence="1">Multi-pass membrane protein</topology>
    </subcellularLocation>
</comment>
<dbReference type="InterPro" id="IPR051408">
    <property type="entry name" value="Phosphate_transprt_permease"/>
</dbReference>
<evidence type="ECO:0000256" key="4">
    <source>
        <dbReference type="ARBA" id="ARBA00022475"/>
    </source>
</evidence>
<evidence type="ECO:0000256" key="5">
    <source>
        <dbReference type="ARBA" id="ARBA00022592"/>
    </source>
</evidence>
<dbReference type="AlphaFoldDB" id="A0A6J6QTN8"/>
<protein>
    <submittedName>
        <fullName evidence="11">Unannotated protein</fullName>
    </submittedName>
</protein>
<feature type="transmembrane region" description="Helical" evidence="9">
    <location>
        <begin position="330"/>
        <end position="351"/>
    </location>
</feature>
<keyword evidence="3" id="KW-0813">Transport</keyword>
<dbReference type="InterPro" id="IPR035906">
    <property type="entry name" value="MetI-like_sf"/>
</dbReference>
<feature type="transmembrane region" description="Helical" evidence="9">
    <location>
        <begin position="88"/>
        <end position="111"/>
    </location>
</feature>
<gene>
    <name evidence="11" type="ORF">UFOPK2593_01372</name>
</gene>
<evidence type="ECO:0000313" key="11">
    <source>
        <dbReference type="EMBL" id="CAB4715141.1"/>
    </source>
</evidence>
<organism evidence="11">
    <name type="scientific">freshwater metagenome</name>
    <dbReference type="NCBI Taxonomy" id="449393"/>
    <lineage>
        <taxon>unclassified sequences</taxon>
        <taxon>metagenomes</taxon>
        <taxon>ecological metagenomes</taxon>
    </lineage>
</organism>
<dbReference type="SUPFAM" id="SSF161098">
    <property type="entry name" value="MetI-like"/>
    <property type="match status" value="1"/>
</dbReference>